<proteinExistence type="inferred from homology"/>
<dbReference type="FunCoup" id="A0A7R8U9W6">
    <property type="interactions" value="4"/>
</dbReference>
<evidence type="ECO:0000256" key="11">
    <source>
        <dbReference type="ARBA" id="ARBA00023180"/>
    </source>
</evidence>
<dbReference type="Gene3D" id="2.130.10.130">
    <property type="entry name" value="Integrin alpha, N-terminal"/>
    <property type="match status" value="1"/>
</dbReference>
<protein>
    <recommendedName>
        <fullName evidence="15">Integrin alpha second immunoglobulin-like domain-containing protein</fullName>
    </recommendedName>
</protein>
<reference evidence="16 17" key="1">
    <citation type="submission" date="2020-11" db="EMBL/GenBank/DDBJ databases">
        <authorList>
            <person name="Wallbank WR R."/>
            <person name="Pardo Diaz C."/>
            <person name="Kozak K."/>
            <person name="Martin S."/>
            <person name="Jiggins C."/>
            <person name="Moest M."/>
            <person name="Warren A I."/>
            <person name="Generalovic N T."/>
            <person name="Byers J.R.P. K."/>
            <person name="Montejo-Kovacevich G."/>
            <person name="Yen C E."/>
        </authorList>
    </citation>
    <scope>NUCLEOTIDE SEQUENCE [LARGE SCALE GENOMIC DNA]</scope>
</reference>
<dbReference type="GO" id="GO:0033627">
    <property type="term" value="P:cell adhesion mediated by integrin"/>
    <property type="evidence" value="ECO:0007669"/>
    <property type="project" value="TreeGrafter"/>
</dbReference>
<dbReference type="AlphaFoldDB" id="A0A7R8U9W6"/>
<dbReference type="InterPro" id="IPR018184">
    <property type="entry name" value="Integrin_alpha_C_CS"/>
</dbReference>
<evidence type="ECO:0000259" key="15">
    <source>
        <dbReference type="Pfam" id="PF20805"/>
    </source>
</evidence>
<evidence type="ECO:0000256" key="3">
    <source>
        <dbReference type="ARBA" id="ARBA00022692"/>
    </source>
</evidence>
<evidence type="ECO:0000313" key="17">
    <source>
        <dbReference type="Proteomes" id="UP000594454"/>
    </source>
</evidence>
<feature type="repeat" description="FG-GAP" evidence="12">
    <location>
        <begin position="271"/>
        <end position="326"/>
    </location>
</feature>
<keyword evidence="6 13" id="KW-0130">Cell adhesion</keyword>
<dbReference type="Gene3D" id="2.60.40.1510">
    <property type="entry name" value="ntegrin, alpha v. Chain A, domain 3"/>
    <property type="match status" value="1"/>
</dbReference>
<keyword evidence="4 13" id="KW-0732">Signal</keyword>
<feature type="repeat" description="FG-GAP" evidence="12">
    <location>
        <begin position="451"/>
        <end position="514"/>
    </location>
</feature>
<feature type="signal peptide" evidence="13">
    <location>
        <begin position="1"/>
        <end position="25"/>
    </location>
</feature>
<evidence type="ECO:0000256" key="1">
    <source>
        <dbReference type="ARBA" id="ARBA00004479"/>
    </source>
</evidence>
<keyword evidence="17" id="KW-1185">Reference proteome</keyword>
<keyword evidence="11" id="KW-0325">Glycoprotein</keyword>
<dbReference type="SUPFAM" id="SSF69318">
    <property type="entry name" value="Integrin alpha N-terminal domain"/>
    <property type="match status" value="1"/>
</dbReference>
<feature type="repeat" description="FG-GAP" evidence="12">
    <location>
        <begin position="391"/>
        <end position="447"/>
    </location>
</feature>
<feature type="repeat" description="FG-GAP" evidence="12">
    <location>
        <begin position="328"/>
        <end position="390"/>
    </location>
</feature>
<feature type="region of interest" description="Disordered" evidence="14">
    <location>
        <begin position="892"/>
        <end position="918"/>
    </location>
</feature>
<feature type="chain" id="PRO_5031587397" description="Integrin alpha second immunoglobulin-like domain-containing protein" evidence="13">
    <location>
        <begin position="26"/>
        <end position="1102"/>
    </location>
</feature>
<dbReference type="Proteomes" id="UP000594454">
    <property type="component" value="Chromosome 1"/>
</dbReference>
<keyword evidence="8 13" id="KW-0401">Integrin</keyword>
<dbReference type="GO" id="GO:0007160">
    <property type="term" value="P:cell-matrix adhesion"/>
    <property type="evidence" value="ECO:0007669"/>
    <property type="project" value="TreeGrafter"/>
</dbReference>
<evidence type="ECO:0000256" key="12">
    <source>
        <dbReference type="PROSITE-ProRule" id="PRU00803"/>
    </source>
</evidence>
<dbReference type="InParanoid" id="A0A7R8U9W6"/>
<evidence type="ECO:0000256" key="4">
    <source>
        <dbReference type="ARBA" id="ARBA00022729"/>
    </source>
</evidence>
<dbReference type="GO" id="GO:0005178">
    <property type="term" value="F:integrin binding"/>
    <property type="evidence" value="ECO:0007669"/>
    <property type="project" value="TreeGrafter"/>
</dbReference>
<dbReference type="GO" id="GO:0008305">
    <property type="term" value="C:integrin complex"/>
    <property type="evidence" value="ECO:0007669"/>
    <property type="project" value="InterPro"/>
</dbReference>
<dbReference type="SUPFAM" id="SSF69179">
    <property type="entry name" value="Integrin domains"/>
    <property type="match status" value="2"/>
</dbReference>
<dbReference type="InterPro" id="IPR013517">
    <property type="entry name" value="FG-GAP"/>
</dbReference>
<keyword evidence="7 13" id="KW-1133">Transmembrane helix</keyword>
<evidence type="ECO:0000256" key="9">
    <source>
        <dbReference type="ARBA" id="ARBA00023136"/>
    </source>
</evidence>
<keyword evidence="5" id="KW-0677">Repeat</keyword>
<evidence type="ECO:0000256" key="8">
    <source>
        <dbReference type="ARBA" id="ARBA00023037"/>
    </source>
</evidence>
<feature type="transmembrane region" description="Helical" evidence="13">
    <location>
        <begin position="1048"/>
        <end position="1070"/>
    </location>
</feature>
<dbReference type="InterPro" id="IPR013519">
    <property type="entry name" value="Int_alpha_beta-p"/>
</dbReference>
<dbReference type="OrthoDB" id="5573735at2759"/>
<evidence type="ECO:0000256" key="6">
    <source>
        <dbReference type="ARBA" id="ARBA00022889"/>
    </source>
</evidence>
<dbReference type="FunFam" id="2.130.10.130:FF:000015">
    <property type="entry name" value="integrin alpha-PS3 isoform X1"/>
    <property type="match status" value="1"/>
</dbReference>
<dbReference type="EMBL" id="LR899009">
    <property type="protein sequence ID" value="CAD7076847.1"/>
    <property type="molecule type" value="Genomic_DNA"/>
</dbReference>
<keyword evidence="3 13" id="KW-0812">Transmembrane</keyword>
<dbReference type="PROSITE" id="PS51470">
    <property type="entry name" value="FG_GAP"/>
    <property type="match status" value="4"/>
</dbReference>
<dbReference type="PROSITE" id="PS00242">
    <property type="entry name" value="INTEGRIN_ALPHA"/>
    <property type="match status" value="1"/>
</dbReference>
<feature type="domain" description="Integrin alpha second immunoglobulin-like" evidence="15">
    <location>
        <begin position="639"/>
        <end position="759"/>
    </location>
</feature>
<dbReference type="InterPro" id="IPR048285">
    <property type="entry name" value="Integrin_alpha_Ig-like_2"/>
</dbReference>
<evidence type="ECO:0000256" key="13">
    <source>
        <dbReference type="RuleBase" id="RU003762"/>
    </source>
</evidence>
<gene>
    <name evidence="16" type="ORF">HERILL_LOCUS238</name>
</gene>
<evidence type="ECO:0000256" key="5">
    <source>
        <dbReference type="ARBA" id="ARBA00022737"/>
    </source>
</evidence>
<organism evidence="16 17">
    <name type="scientific">Hermetia illucens</name>
    <name type="common">Black soldier fly</name>
    <dbReference type="NCBI Taxonomy" id="343691"/>
    <lineage>
        <taxon>Eukaryota</taxon>
        <taxon>Metazoa</taxon>
        <taxon>Ecdysozoa</taxon>
        <taxon>Arthropoda</taxon>
        <taxon>Hexapoda</taxon>
        <taxon>Insecta</taxon>
        <taxon>Pterygota</taxon>
        <taxon>Neoptera</taxon>
        <taxon>Endopterygota</taxon>
        <taxon>Diptera</taxon>
        <taxon>Brachycera</taxon>
        <taxon>Stratiomyomorpha</taxon>
        <taxon>Stratiomyidae</taxon>
        <taxon>Hermetiinae</taxon>
        <taxon>Hermetia</taxon>
    </lineage>
</organism>
<evidence type="ECO:0000256" key="7">
    <source>
        <dbReference type="ARBA" id="ARBA00022989"/>
    </source>
</evidence>
<evidence type="ECO:0000313" key="16">
    <source>
        <dbReference type="EMBL" id="CAD7076847.1"/>
    </source>
</evidence>
<dbReference type="InterPro" id="IPR028994">
    <property type="entry name" value="Integrin_alpha_N"/>
</dbReference>
<dbReference type="PRINTS" id="PR01185">
    <property type="entry name" value="INTEGRINA"/>
</dbReference>
<keyword evidence="9 13" id="KW-0472">Membrane</keyword>
<comment type="similarity">
    <text evidence="2 13">Belongs to the integrin alpha chain family.</text>
</comment>
<dbReference type="GO" id="GO:0007157">
    <property type="term" value="P:heterophilic cell-cell adhesion via plasma membrane cell adhesion molecules"/>
    <property type="evidence" value="ECO:0007669"/>
    <property type="project" value="UniProtKB-ARBA"/>
</dbReference>
<dbReference type="Pfam" id="PF01839">
    <property type="entry name" value="FG-GAP"/>
    <property type="match status" value="2"/>
</dbReference>
<dbReference type="Pfam" id="PF20805">
    <property type="entry name" value="Integrin_A_Ig_2"/>
    <property type="match status" value="1"/>
</dbReference>
<dbReference type="InterPro" id="IPR032695">
    <property type="entry name" value="Integrin_dom_sf"/>
</dbReference>
<evidence type="ECO:0000256" key="10">
    <source>
        <dbReference type="ARBA" id="ARBA00023170"/>
    </source>
</evidence>
<dbReference type="GO" id="GO:0048468">
    <property type="term" value="P:cell development"/>
    <property type="evidence" value="ECO:0007669"/>
    <property type="project" value="UniProtKB-ARBA"/>
</dbReference>
<dbReference type="Gene3D" id="1.20.5.930">
    <property type="entry name" value="Bicelle-embedded integrin alpha(iib) transmembrane segment"/>
    <property type="match status" value="1"/>
</dbReference>
<dbReference type="Gene3D" id="2.60.40.1530">
    <property type="entry name" value="ntegrin, alpha v. Chain A, domain 4"/>
    <property type="match status" value="1"/>
</dbReference>
<name>A0A7R8U9W6_HERIL</name>
<dbReference type="SMART" id="SM00191">
    <property type="entry name" value="Int_alpha"/>
    <property type="match status" value="6"/>
</dbReference>
<dbReference type="GO" id="GO:0009897">
    <property type="term" value="C:external side of plasma membrane"/>
    <property type="evidence" value="ECO:0007669"/>
    <property type="project" value="TreeGrafter"/>
</dbReference>
<dbReference type="Gene3D" id="2.60.40.1460">
    <property type="entry name" value="Integrin domains. Chain A, domain 2"/>
    <property type="match status" value="1"/>
</dbReference>
<dbReference type="GO" id="GO:0007229">
    <property type="term" value="P:integrin-mediated signaling pathway"/>
    <property type="evidence" value="ECO:0007669"/>
    <property type="project" value="UniProtKB-KW"/>
</dbReference>
<dbReference type="InterPro" id="IPR000413">
    <property type="entry name" value="Integrin_alpha"/>
</dbReference>
<comment type="subcellular location">
    <subcellularLocation>
        <location evidence="1 13">Membrane</location>
        <topology evidence="1 13">Single-pass type I membrane protein</topology>
    </subcellularLocation>
</comment>
<dbReference type="PANTHER" id="PTHR23220">
    <property type="entry name" value="INTEGRIN ALPHA"/>
    <property type="match status" value="1"/>
</dbReference>
<dbReference type="PANTHER" id="PTHR23220:SF83">
    <property type="entry name" value="INTEGRIN ALPHA-PS3-RELATED"/>
    <property type="match status" value="1"/>
</dbReference>
<evidence type="ECO:0000256" key="14">
    <source>
        <dbReference type="SAM" id="MobiDB-lite"/>
    </source>
</evidence>
<dbReference type="OMA" id="VCAPRFI"/>
<sequence length="1102" mass="123747">MQECREFSFKLFLLVAFNLFIQINGFNISPKPNMIFKEPSLKVYKPKVRSSYFGFTLNLREQSIIVGAPRAQSSLESQRHINETGAIYKCSLQSGECAPYVFDANGNVHVERSDYTYDSERKDLQWLGVSMDGGSKETDRFVVCASKLAADAVVEYLAHGICYWTPNTLGSEPQGVRQIAPLRLKSMQLKLRNGNRVYYYSFAQMGLSVHLTENNEEILIGAPGIYTWKGSVIRYRPRVEEDFGGLSRRSSDNPGAHKIVPRQAIEYISEIPDPENWGQQNDSYFGYAVSSGYFDSREPHKIFYVASAPQANLQSGEVYLFSFILNTIIIHRTFTGQQFGEYFGYSLLSEDFNGDGLPDLAISAPLYSVPGSYENGAVYIFLNKGEANFELSNVLKSGNSLPGRFGITLSKLGDIDHDGYNDLAIGAPHEGNGAVYVFLGSSNGIHEKASQVLRSPMDDLNDQSMFGHGISKGVDVDSNGHHDLAVGAPNSEMVYLYKTYPVIRINAYTQSLSRSISINQTKFQFRACWSLESTSNQTDQQPIKITLKVDPQVKRAFFSENINEMEFDAIAVPLPTCKIYDVMVKFSLPDIFKSIDIEIHYALMRKIPDSEVFCDTCAAINPRDPKFSTEKISFSTGCKDVICVSDLRVSSSGFGKSFILGSTRTQVVTYKIANKGETSYLTELNITAPSQMPFAKIPSACRLQDNSLRCTLYKGRPLPNGAEDTLDIAFDTSHLAGESVTIKAEAFNTGNELNPGDNVLVNVIQLREYSEVDISYRQLTPILSLENDLGMKEIKNLVEIRNNGPSKIRHMKVLIHIPISYLVPNTQSRILLVEYNNITINATHNNRTINAVFTQNNTVIIQNAMEISSTPQIVENMQGMDFDSSKVGYPVEFDPGNQPDSSETDLSNNFSNSKRRRRATGDIPDIEYDQLTRWDNTITEIRESLSSLVSIDKTVMFNCHNPADALCIEASLDVTNLEAGDNVVSILISYNVDLNQIDKILTETKDYFVITTLIDVTKLDDEEGKTIKVHKSYPHNIISKYKLAMVPLWVYIISIIAGLLILVMMTYGFYKMGFFKREKKEELEKLHRRSQREEDESEQRLT</sequence>
<evidence type="ECO:0000256" key="2">
    <source>
        <dbReference type="ARBA" id="ARBA00008054"/>
    </source>
</evidence>
<keyword evidence="10 13" id="KW-0675">Receptor</keyword>
<accession>A0A7R8U9W6</accession>